<keyword evidence="3" id="KW-1185">Reference proteome</keyword>
<name>A0AAP0Q050_9MAGN</name>
<evidence type="ECO:0000313" key="2">
    <source>
        <dbReference type="EMBL" id="KAK9162877.1"/>
    </source>
</evidence>
<proteinExistence type="predicted"/>
<evidence type="ECO:0000313" key="3">
    <source>
        <dbReference type="Proteomes" id="UP001420932"/>
    </source>
</evidence>
<accession>A0AAP0Q050</accession>
<dbReference type="AlphaFoldDB" id="A0AAP0Q050"/>
<gene>
    <name evidence="2" type="ORF">Syun_003779</name>
</gene>
<organism evidence="2 3">
    <name type="scientific">Stephania yunnanensis</name>
    <dbReference type="NCBI Taxonomy" id="152371"/>
    <lineage>
        <taxon>Eukaryota</taxon>
        <taxon>Viridiplantae</taxon>
        <taxon>Streptophyta</taxon>
        <taxon>Embryophyta</taxon>
        <taxon>Tracheophyta</taxon>
        <taxon>Spermatophyta</taxon>
        <taxon>Magnoliopsida</taxon>
        <taxon>Ranunculales</taxon>
        <taxon>Menispermaceae</taxon>
        <taxon>Menispermoideae</taxon>
        <taxon>Cissampelideae</taxon>
        <taxon>Stephania</taxon>
    </lineage>
</organism>
<dbReference type="EMBL" id="JBBNAF010000002">
    <property type="protein sequence ID" value="KAK9162877.1"/>
    <property type="molecule type" value="Genomic_DNA"/>
</dbReference>
<dbReference type="Proteomes" id="UP001420932">
    <property type="component" value="Unassembled WGS sequence"/>
</dbReference>
<evidence type="ECO:0000256" key="1">
    <source>
        <dbReference type="SAM" id="MobiDB-lite"/>
    </source>
</evidence>
<protein>
    <submittedName>
        <fullName evidence="2">Uncharacterized protein</fullName>
    </submittedName>
</protein>
<feature type="region of interest" description="Disordered" evidence="1">
    <location>
        <begin position="49"/>
        <end position="70"/>
    </location>
</feature>
<reference evidence="2 3" key="1">
    <citation type="submission" date="2024-01" db="EMBL/GenBank/DDBJ databases">
        <title>Genome assemblies of Stephania.</title>
        <authorList>
            <person name="Yang L."/>
        </authorList>
    </citation>
    <scope>NUCLEOTIDE SEQUENCE [LARGE SCALE GENOMIC DNA]</scope>
    <source>
        <strain evidence="2">YNDBR</strain>
        <tissue evidence="2">Leaf</tissue>
    </source>
</reference>
<comment type="caution">
    <text evidence="2">The sequence shown here is derived from an EMBL/GenBank/DDBJ whole genome shotgun (WGS) entry which is preliminary data.</text>
</comment>
<sequence>MVSDAKGMRWDLAERIMECGRTGVVVVDDGDASETTLYAAAHCSRTTAAESRSSPSSSPSTARTTAASTAAFTTTSHRIVPPIETSRLNYKGDIPCLMFNRKLSCRKDCDWSPVWTSLLTQSIRELRYHICKHGNLIQSSVEFNHTIIKIVIDYHVNNMRSGEVNLLIMHSRHPYRAALTSVVRVPLLARVRSFRSVTTFEFSSELALPLLLSYDHEDVGLLTKLMQDNESIAMEVLFKRILSLSGGVRAGKTGPVQGPNPE</sequence>